<keyword evidence="1" id="KW-0472">Membrane</keyword>
<sequence length="172" mass="19599">MFLYIAFALLLLNGGFMILKMLAPYSEMMNSFKTVNGFWKAQIACLALVLLFVFLHFSGENQAKWHTSPDFVSEGDLFLGDESGSVKYNSFIYEKENYNTTLTLPYEAVDADKVRLVFSHKGKAKREPLALARPEKEQPIELWFPESGQWRVDIEVNGSVYSSIVLPVKENN</sequence>
<accession>A0A6I6UNR5</accession>
<dbReference type="Proteomes" id="UP000465062">
    <property type="component" value="Chromosome"/>
</dbReference>
<gene>
    <name evidence="2" type="ORF">FHE72_04280</name>
</gene>
<evidence type="ECO:0000313" key="2">
    <source>
        <dbReference type="EMBL" id="QHE60342.1"/>
    </source>
</evidence>
<dbReference type="Gene3D" id="2.60.40.3830">
    <property type="match status" value="1"/>
</dbReference>
<organism evidence="2 3">
    <name type="scientific">Rossellomorea vietnamensis</name>
    <dbReference type="NCBI Taxonomy" id="218284"/>
    <lineage>
        <taxon>Bacteria</taxon>
        <taxon>Bacillati</taxon>
        <taxon>Bacillota</taxon>
        <taxon>Bacilli</taxon>
        <taxon>Bacillales</taxon>
        <taxon>Bacillaceae</taxon>
        <taxon>Rossellomorea</taxon>
    </lineage>
</organism>
<dbReference type="RefSeq" id="WP_159361332.1">
    <property type="nucleotide sequence ID" value="NZ_CP047394.1"/>
</dbReference>
<dbReference type="EMBL" id="CP047394">
    <property type="protein sequence ID" value="QHE60342.1"/>
    <property type="molecule type" value="Genomic_DNA"/>
</dbReference>
<dbReference type="AlphaFoldDB" id="A0A6I6UNR5"/>
<name>A0A6I6UNR5_9BACI</name>
<evidence type="ECO:0000313" key="3">
    <source>
        <dbReference type="Proteomes" id="UP000465062"/>
    </source>
</evidence>
<keyword evidence="1" id="KW-1133">Transmembrane helix</keyword>
<evidence type="ECO:0000256" key="1">
    <source>
        <dbReference type="SAM" id="Phobius"/>
    </source>
</evidence>
<keyword evidence="1" id="KW-0812">Transmembrane</keyword>
<protein>
    <submittedName>
        <fullName evidence="2">Uncharacterized protein</fullName>
    </submittedName>
</protein>
<proteinExistence type="predicted"/>
<dbReference type="KEGG" id="bvq:FHE72_04280"/>
<reference evidence="2 3" key="1">
    <citation type="submission" date="2019-06" db="EMBL/GenBank/DDBJ databases">
        <title>An operon consisting of a P-type ATPase gene and a transcriptional regular gene given the different cadmium resistance in Bacillus vietamensis 151-6 and Bacillus marisflavi 151-25.</title>
        <authorList>
            <person name="Yu X."/>
        </authorList>
    </citation>
    <scope>NUCLEOTIDE SEQUENCE [LARGE SCALE GENOMIC DNA]</scope>
    <source>
        <strain evidence="2 3">151-6</strain>
    </source>
</reference>
<feature type="transmembrane region" description="Helical" evidence="1">
    <location>
        <begin position="41"/>
        <end position="59"/>
    </location>
</feature>